<dbReference type="AlphaFoldDB" id="A0AB37UN81"/>
<evidence type="ECO:0000256" key="2">
    <source>
        <dbReference type="ARBA" id="ARBA00023315"/>
    </source>
</evidence>
<dbReference type="PANTHER" id="PTHR43072">
    <property type="entry name" value="N-ACETYLTRANSFERASE"/>
    <property type="match status" value="1"/>
</dbReference>
<evidence type="ECO:0000313" key="5">
    <source>
        <dbReference type="Proteomes" id="UP000282574"/>
    </source>
</evidence>
<dbReference type="Proteomes" id="UP000282574">
    <property type="component" value="Unassembled WGS sequence"/>
</dbReference>
<accession>A0AB37UN81</accession>
<dbReference type="EMBL" id="RSCK01000011">
    <property type="protein sequence ID" value="RUT12818.1"/>
    <property type="molecule type" value="Genomic_DNA"/>
</dbReference>
<dbReference type="RefSeq" id="WP_051033144.1">
    <property type="nucleotide sequence ID" value="NZ_JAVKZF010000002.1"/>
</dbReference>
<dbReference type="Pfam" id="PF00583">
    <property type="entry name" value="Acetyltransf_1"/>
    <property type="match status" value="1"/>
</dbReference>
<gene>
    <name evidence="4" type="ORF">DSM107010_19480</name>
</gene>
<proteinExistence type="predicted"/>
<evidence type="ECO:0000259" key="3">
    <source>
        <dbReference type="PROSITE" id="PS51186"/>
    </source>
</evidence>
<feature type="domain" description="N-acetyltransferase" evidence="3">
    <location>
        <begin position="8"/>
        <end position="170"/>
    </location>
</feature>
<dbReference type="PROSITE" id="PS51186">
    <property type="entry name" value="GNAT"/>
    <property type="match status" value="1"/>
</dbReference>
<protein>
    <submittedName>
        <fullName evidence="4">Phosphinothricin acetyltransferase</fullName>
    </submittedName>
</protein>
<keyword evidence="1" id="KW-0808">Transferase</keyword>
<evidence type="ECO:0000256" key="1">
    <source>
        <dbReference type="ARBA" id="ARBA00022679"/>
    </source>
</evidence>
<dbReference type="GO" id="GO:0016747">
    <property type="term" value="F:acyltransferase activity, transferring groups other than amino-acyl groups"/>
    <property type="evidence" value="ECO:0007669"/>
    <property type="project" value="InterPro"/>
</dbReference>
<dbReference type="InterPro" id="IPR016181">
    <property type="entry name" value="Acyl_CoA_acyltransferase"/>
</dbReference>
<sequence length="186" mass="20780">MRGEEVMRTIRDAVVADLSEIVAIYNAAIPDRLATADLEPVAVESRTDWFFAHSPAERPIWVLEIDAAIAGWLSFQSFYGRPAYKATAEVSIYVAPSYRRCGVGRQLLSYAIEQSPSLELKTLLGFIFAHNHPSIELFDAFGFQRWGYLPQVANLDGVERDLVIMGKQIQLSVKQESREQGRAGSS</sequence>
<keyword evidence="2" id="KW-0012">Acyltransferase</keyword>
<organism evidence="4 5">
    <name type="scientific">Chroococcidiopsis cubana SAG 39.79</name>
    <dbReference type="NCBI Taxonomy" id="388085"/>
    <lineage>
        <taxon>Bacteria</taxon>
        <taxon>Bacillati</taxon>
        <taxon>Cyanobacteriota</taxon>
        <taxon>Cyanophyceae</taxon>
        <taxon>Chroococcidiopsidales</taxon>
        <taxon>Chroococcidiopsidaceae</taxon>
        <taxon>Chroococcidiopsis</taxon>
    </lineage>
</organism>
<dbReference type="SUPFAM" id="SSF55729">
    <property type="entry name" value="Acyl-CoA N-acyltransferases (Nat)"/>
    <property type="match status" value="1"/>
</dbReference>
<dbReference type="CDD" id="cd04301">
    <property type="entry name" value="NAT_SF"/>
    <property type="match status" value="1"/>
</dbReference>
<dbReference type="InterPro" id="IPR000182">
    <property type="entry name" value="GNAT_dom"/>
</dbReference>
<name>A0AB37UN81_9CYAN</name>
<dbReference type="PANTHER" id="PTHR43072:SF23">
    <property type="entry name" value="UPF0039 PROTEIN C11D3.02C"/>
    <property type="match status" value="1"/>
</dbReference>
<evidence type="ECO:0000313" key="4">
    <source>
        <dbReference type="EMBL" id="RUT12818.1"/>
    </source>
</evidence>
<keyword evidence="5" id="KW-1185">Reference proteome</keyword>
<comment type="caution">
    <text evidence="4">The sequence shown here is derived from an EMBL/GenBank/DDBJ whole genome shotgun (WGS) entry which is preliminary data.</text>
</comment>
<reference evidence="4 5" key="1">
    <citation type="journal article" date="2019" name="Genome Biol. Evol.">
        <title>Day and night: Metabolic profiles and evolutionary relationships of six axenic non-marine cyanobacteria.</title>
        <authorList>
            <person name="Will S.E."/>
            <person name="Henke P."/>
            <person name="Boedeker C."/>
            <person name="Huang S."/>
            <person name="Brinkmann H."/>
            <person name="Rohde M."/>
            <person name="Jarek M."/>
            <person name="Friedl T."/>
            <person name="Seufert S."/>
            <person name="Schumacher M."/>
            <person name="Overmann J."/>
            <person name="Neumann-Schaal M."/>
            <person name="Petersen J."/>
        </authorList>
    </citation>
    <scope>NUCLEOTIDE SEQUENCE [LARGE SCALE GENOMIC DNA]</scope>
    <source>
        <strain evidence="4 5">SAG 39.79</strain>
    </source>
</reference>
<dbReference type="Gene3D" id="3.40.630.30">
    <property type="match status" value="1"/>
</dbReference>